<dbReference type="Proteomes" id="UP000886595">
    <property type="component" value="Unassembled WGS sequence"/>
</dbReference>
<accession>A0A8X7VXU2</accession>
<evidence type="ECO:0000313" key="2">
    <source>
        <dbReference type="EMBL" id="KAG2319636.1"/>
    </source>
</evidence>
<proteinExistence type="predicted"/>
<dbReference type="AlphaFoldDB" id="A0A8X7VXU2"/>
<sequence>MKQPSQLGAWAKPLHFTPPATPPDPSTPRVEFAHLVLTNRVGLLKEGLQEKPKRKQLLVGRRYLQPTFYHHLY</sequence>
<gene>
    <name evidence="2" type="ORF">Bca52824_012849</name>
</gene>
<keyword evidence="3" id="KW-1185">Reference proteome</keyword>
<evidence type="ECO:0000256" key="1">
    <source>
        <dbReference type="SAM" id="MobiDB-lite"/>
    </source>
</evidence>
<comment type="caution">
    <text evidence="2">The sequence shown here is derived from an EMBL/GenBank/DDBJ whole genome shotgun (WGS) entry which is preliminary data.</text>
</comment>
<protein>
    <submittedName>
        <fullName evidence="2">Uncharacterized protein</fullName>
    </submittedName>
</protein>
<organism evidence="2 3">
    <name type="scientific">Brassica carinata</name>
    <name type="common">Ethiopian mustard</name>
    <name type="synonym">Abyssinian cabbage</name>
    <dbReference type="NCBI Taxonomy" id="52824"/>
    <lineage>
        <taxon>Eukaryota</taxon>
        <taxon>Viridiplantae</taxon>
        <taxon>Streptophyta</taxon>
        <taxon>Embryophyta</taxon>
        <taxon>Tracheophyta</taxon>
        <taxon>Spermatophyta</taxon>
        <taxon>Magnoliopsida</taxon>
        <taxon>eudicotyledons</taxon>
        <taxon>Gunneridae</taxon>
        <taxon>Pentapetalae</taxon>
        <taxon>rosids</taxon>
        <taxon>malvids</taxon>
        <taxon>Brassicales</taxon>
        <taxon>Brassicaceae</taxon>
        <taxon>Brassiceae</taxon>
        <taxon>Brassica</taxon>
    </lineage>
</organism>
<reference evidence="2 3" key="1">
    <citation type="submission" date="2020-02" db="EMBL/GenBank/DDBJ databases">
        <authorList>
            <person name="Ma Q."/>
            <person name="Huang Y."/>
            <person name="Song X."/>
            <person name="Pei D."/>
        </authorList>
    </citation>
    <scope>NUCLEOTIDE SEQUENCE [LARGE SCALE GENOMIC DNA]</scope>
    <source>
        <strain evidence="2">Sxm20200214</strain>
        <tissue evidence="2">Leaf</tissue>
    </source>
</reference>
<feature type="region of interest" description="Disordered" evidence="1">
    <location>
        <begin position="1"/>
        <end position="28"/>
    </location>
</feature>
<dbReference type="EMBL" id="JAAMPC010000003">
    <property type="protein sequence ID" value="KAG2319636.1"/>
    <property type="molecule type" value="Genomic_DNA"/>
</dbReference>
<name>A0A8X7VXU2_BRACI</name>
<evidence type="ECO:0000313" key="3">
    <source>
        <dbReference type="Proteomes" id="UP000886595"/>
    </source>
</evidence>